<dbReference type="Proteomes" id="UP001229421">
    <property type="component" value="Unassembled WGS sequence"/>
</dbReference>
<accession>A0AAD8JP05</accession>
<dbReference type="AlphaFoldDB" id="A0AAD8JP05"/>
<name>A0AAD8JP05_TARER</name>
<sequence length="122" mass="13521">MLYVCMYECTYTPTFPRFHVIMRMIKAVNEQGETALSSPDKMVVYTKSFTFGNVRRAIVHAGTSVRPVALIPTVTAQCNRIMILSVIAVDTPSGAPSLTVFKRVMVGRSPSPYKACFVLLLN</sequence>
<organism evidence="1 2">
    <name type="scientific">Tagetes erecta</name>
    <name type="common">African marigold</name>
    <dbReference type="NCBI Taxonomy" id="13708"/>
    <lineage>
        <taxon>Eukaryota</taxon>
        <taxon>Viridiplantae</taxon>
        <taxon>Streptophyta</taxon>
        <taxon>Embryophyta</taxon>
        <taxon>Tracheophyta</taxon>
        <taxon>Spermatophyta</taxon>
        <taxon>Magnoliopsida</taxon>
        <taxon>eudicotyledons</taxon>
        <taxon>Gunneridae</taxon>
        <taxon>Pentapetalae</taxon>
        <taxon>asterids</taxon>
        <taxon>campanulids</taxon>
        <taxon>Asterales</taxon>
        <taxon>Asteraceae</taxon>
        <taxon>Asteroideae</taxon>
        <taxon>Heliantheae alliance</taxon>
        <taxon>Tageteae</taxon>
        <taxon>Tagetes</taxon>
    </lineage>
</organism>
<keyword evidence="2" id="KW-1185">Reference proteome</keyword>
<reference evidence="1" key="1">
    <citation type="journal article" date="2023" name="bioRxiv">
        <title>Improved chromosome-level genome assembly for marigold (Tagetes erecta).</title>
        <authorList>
            <person name="Jiang F."/>
            <person name="Yuan L."/>
            <person name="Wang S."/>
            <person name="Wang H."/>
            <person name="Xu D."/>
            <person name="Wang A."/>
            <person name="Fan W."/>
        </authorList>
    </citation>
    <scope>NUCLEOTIDE SEQUENCE</scope>
    <source>
        <strain evidence="1">WSJ</strain>
        <tissue evidence="1">Leaf</tissue>
    </source>
</reference>
<comment type="caution">
    <text evidence="1">The sequence shown here is derived from an EMBL/GenBank/DDBJ whole genome shotgun (WGS) entry which is preliminary data.</text>
</comment>
<dbReference type="EMBL" id="JAUHHV010000011">
    <property type="protein sequence ID" value="KAK1408065.1"/>
    <property type="molecule type" value="Genomic_DNA"/>
</dbReference>
<gene>
    <name evidence="1" type="ORF">QVD17_39697</name>
</gene>
<protein>
    <submittedName>
        <fullName evidence="1">Uncharacterized protein</fullName>
    </submittedName>
</protein>
<evidence type="ECO:0000313" key="2">
    <source>
        <dbReference type="Proteomes" id="UP001229421"/>
    </source>
</evidence>
<evidence type="ECO:0000313" key="1">
    <source>
        <dbReference type="EMBL" id="KAK1408065.1"/>
    </source>
</evidence>
<proteinExistence type="predicted"/>